<evidence type="ECO:0000256" key="8">
    <source>
        <dbReference type="HAMAP-Rule" id="MF_01024"/>
    </source>
</evidence>
<reference evidence="15 16" key="1">
    <citation type="submission" date="2013-03" db="EMBL/GenBank/DDBJ databases">
        <title>Draft genome sequence of Gracibacillus halophilus YIM-C55.5, a moderately halophilic and thermophilic organism from the Xiaochaidamu salt lake.</title>
        <authorList>
            <person name="Sugumar T."/>
            <person name="Polireddy D.R."/>
            <person name="Antony A."/>
            <person name="Madhava Y.R."/>
            <person name="Sivakumar N."/>
        </authorList>
    </citation>
    <scope>NUCLEOTIDE SEQUENCE [LARGE SCALE GENOMIC DNA]</scope>
    <source>
        <strain evidence="15 16">YIM-C55.5</strain>
    </source>
</reference>
<evidence type="ECO:0000256" key="14">
    <source>
        <dbReference type="RuleBase" id="RU004175"/>
    </source>
</evidence>
<evidence type="ECO:0000256" key="3">
    <source>
        <dbReference type="ARBA" id="ARBA00012965"/>
    </source>
</evidence>
<keyword evidence="8" id="KW-0368">Histidine biosynthesis</keyword>
<dbReference type="PIRSF" id="PIRSF000099">
    <property type="entry name" value="Histidinol_dh"/>
    <property type="match status" value="1"/>
</dbReference>
<evidence type="ECO:0000256" key="7">
    <source>
        <dbReference type="ARBA" id="ARBA00049489"/>
    </source>
</evidence>
<dbReference type="GO" id="GO:0008270">
    <property type="term" value="F:zinc ion binding"/>
    <property type="evidence" value="ECO:0007669"/>
    <property type="project" value="UniProtKB-UniRule"/>
</dbReference>
<dbReference type="InterPro" id="IPR016161">
    <property type="entry name" value="Ald_DH/histidinol_DH"/>
</dbReference>
<feature type="binding site" evidence="8 12">
    <location>
        <position position="258"/>
    </location>
    <ligand>
        <name>substrate</name>
    </ligand>
</feature>
<keyword evidence="4 8" id="KW-0479">Metal-binding</keyword>
<dbReference type="FunFam" id="3.40.50.1980:FF:000026">
    <property type="entry name" value="Histidinol dehydrogenase"/>
    <property type="match status" value="1"/>
</dbReference>
<dbReference type="PRINTS" id="PR00083">
    <property type="entry name" value="HOLDHDRGNASE"/>
</dbReference>
<dbReference type="InterPro" id="IPR001692">
    <property type="entry name" value="Histidinol_DH_CS"/>
</dbReference>
<feature type="binding site" evidence="8 12">
    <location>
        <position position="416"/>
    </location>
    <ligand>
        <name>substrate</name>
    </ligand>
</feature>
<keyword evidence="16" id="KW-1185">Reference proteome</keyword>
<dbReference type="Pfam" id="PF00815">
    <property type="entry name" value="Histidinol_dh"/>
    <property type="match status" value="1"/>
</dbReference>
<comment type="similarity">
    <text evidence="2 8 9 14">Belongs to the histidinol dehydrogenase family.</text>
</comment>
<feature type="binding site" evidence="8 12">
    <location>
        <position position="324"/>
    </location>
    <ligand>
        <name>substrate</name>
    </ligand>
</feature>
<dbReference type="GO" id="GO:0000105">
    <property type="term" value="P:L-histidine biosynthetic process"/>
    <property type="evidence" value="ECO:0007669"/>
    <property type="project" value="UniProtKB-UniRule"/>
</dbReference>
<evidence type="ECO:0000256" key="6">
    <source>
        <dbReference type="ARBA" id="ARBA00023002"/>
    </source>
</evidence>
<dbReference type="CDD" id="cd06572">
    <property type="entry name" value="Histidinol_dh"/>
    <property type="match status" value="1"/>
</dbReference>
<evidence type="ECO:0000256" key="5">
    <source>
        <dbReference type="ARBA" id="ARBA00022833"/>
    </source>
</evidence>
<comment type="function">
    <text evidence="1 8">Catalyzes the sequential NAD-dependent oxidations of L-histidinol to L-histidinaldehyde and then to L-histidine.</text>
</comment>
<evidence type="ECO:0000313" key="16">
    <source>
        <dbReference type="Proteomes" id="UP000012283"/>
    </source>
</evidence>
<feature type="binding site" evidence="8 13">
    <location>
        <position position="357"/>
    </location>
    <ligand>
        <name>Zn(2+)</name>
        <dbReference type="ChEBI" id="CHEBI:29105"/>
    </ligand>
</feature>
<feature type="binding site" evidence="8 13">
    <location>
        <position position="258"/>
    </location>
    <ligand>
        <name>Zn(2+)</name>
        <dbReference type="ChEBI" id="CHEBI:29105"/>
    </ligand>
</feature>
<dbReference type="Gene3D" id="1.20.5.1300">
    <property type="match status" value="1"/>
</dbReference>
<dbReference type="OrthoDB" id="9805269at2"/>
<dbReference type="GO" id="GO:0051287">
    <property type="term" value="F:NAD binding"/>
    <property type="evidence" value="ECO:0007669"/>
    <property type="project" value="InterPro"/>
</dbReference>
<proteinExistence type="inferred from homology"/>
<gene>
    <name evidence="8" type="primary">hisD</name>
    <name evidence="15" type="ORF">J416_07897</name>
</gene>
<dbReference type="PROSITE" id="PS00611">
    <property type="entry name" value="HISOL_DEHYDROGENASE"/>
    <property type="match status" value="1"/>
</dbReference>
<dbReference type="SUPFAM" id="SSF53720">
    <property type="entry name" value="ALDH-like"/>
    <property type="match status" value="1"/>
</dbReference>
<dbReference type="InterPro" id="IPR022695">
    <property type="entry name" value="Histidinol_DH_monofunct"/>
</dbReference>
<evidence type="ECO:0000256" key="9">
    <source>
        <dbReference type="PIRNR" id="PIRNR000099"/>
    </source>
</evidence>
<name>N4WRF2_9BACI</name>
<evidence type="ECO:0000256" key="4">
    <source>
        <dbReference type="ARBA" id="ARBA00022723"/>
    </source>
</evidence>
<feature type="binding site" evidence="8 12">
    <location>
        <position position="255"/>
    </location>
    <ligand>
        <name>substrate</name>
    </ligand>
</feature>
<dbReference type="GO" id="GO:0004399">
    <property type="term" value="F:histidinol dehydrogenase activity"/>
    <property type="evidence" value="ECO:0007669"/>
    <property type="project" value="UniProtKB-UniRule"/>
</dbReference>
<dbReference type="AlphaFoldDB" id="N4WRF2"/>
<evidence type="ECO:0000256" key="13">
    <source>
        <dbReference type="PIRSR" id="PIRSR000099-4"/>
    </source>
</evidence>
<feature type="binding site" evidence="8 12">
    <location>
        <position position="233"/>
    </location>
    <ligand>
        <name>substrate</name>
    </ligand>
</feature>
<feature type="active site" description="Proton acceptor" evidence="8 10">
    <location>
        <position position="323"/>
    </location>
</feature>
<dbReference type="STRING" id="1308866.J416_07897"/>
<evidence type="ECO:0000256" key="10">
    <source>
        <dbReference type="PIRSR" id="PIRSR000099-1"/>
    </source>
</evidence>
<comment type="cofactor">
    <cofactor evidence="8 13">
        <name>Zn(2+)</name>
        <dbReference type="ChEBI" id="CHEBI:29105"/>
    </cofactor>
    <text evidence="8 13">Binds 1 zinc ion per subunit.</text>
</comment>
<comment type="pathway">
    <text evidence="8">Amino-acid biosynthesis; L-histidine biosynthesis; L-histidine from 5-phospho-alpha-D-ribose 1-diphosphate: step 9/9.</text>
</comment>
<dbReference type="GO" id="GO:0005829">
    <property type="term" value="C:cytosol"/>
    <property type="evidence" value="ECO:0007669"/>
    <property type="project" value="TreeGrafter"/>
</dbReference>
<keyword evidence="6 8" id="KW-0560">Oxidoreductase</keyword>
<comment type="catalytic activity">
    <reaction evidence="7 8">
        <text>L-histidinol + 2 NAD(+) + H2O = L-histidine + 2 NADH + 3 H(+)</text>
        <dbReference type="Rhea" id="RHEA:20641"/>
        <dbReference type="ChEBI" id="CHEBI:15377"/>
        <dbReference type="ChEBI" id="CHEBI:15378"/>
        <dbReference type="ChEBI" id="CHEBI:57540"/>
        <dbReference type="ChEBI" id="CHEBI:57595"/>
        <dbReference type="ChEBI" id="CHEBI:57699"/>
        <dbReference type="ChEBI" id="CHEBI:57945"/>
        <dbReference type="EC" id="1.1.1.23"/>
    </reaction>
</comment>
<evidence type="ECO:0000256" key="2">
    <source>
        <dbReference type="ARBA" id="ARBA00010178"/>
    </source>
</evidence>
<dbReference type="FunFam" id="3.40.50.1980:FF:000001">
    <property type="entry name" value="Histidinol dehydrogenase"/>
    <property type="match status" value="1"/>
</dbReference>
<keyword evidence="8" id="KW-0028">Amino-acid biosynthesis</keyword>
<evidence type="ECO:0000313" key="15">
    <source>
        <dbReference type="EMBL" id="ENH96985.1"/>
    </source>
</evidence>
<keyword evidence="5 8" id="KW-0862">Zinc</keyword>
<feature type="binding site" evidence="8 11">
    <location>
        <position position="125"/>
    </location>
    <ligand>
        <name>NAD(+)</name>
        <dbReference type="ChEBI" id="CHEBI:57540"/>
    </ligand>
</feature>
<dbReference type="EC" id="1.1.1.23" evidence="3 8"/>
<evidence type="ECO:0000256" key="12">
    <source>
        <dbReference type="PIRSR" id="PIRSR000099-3"/>
    </source>
</evidence>
<feature type="binding site" evidence="8 12">
    <location>
        <position position="411"/>
    </location>
    <ligand>
        <name>substrate</name>
    </ligand>
</feature>
<dbReference type="RefSeq" id="WP_003467796.1">
    <property type="nucleotide sequence ID" value="NZ_APML01000025.1"/>
</dbReference>
<dbReference type="PANTHER" id="PTHR21256">
    <property type="entry name" value="HISTIDINOL DEHYDROGENASE HDH"/>
    <property type="match status" value="1"/>
</dbReference>
<dbReference type="PANTHER" id="PTHR21256:SF2">
    <property type="entry name" value="HISTIDINE BIOSYNTHESIS TRIFUNCTIONAL PROTEIN"/>
    <property type="match status" value="1"/>
</dbReference>
<dbReference type="InterPro" id="IPR012131">
    <property type="entry name" value="Hstdl_DH"/>
</dbReference>
<protein>
    <recommendedName>
        <fullName evidence="3 8">Histidinol dehydrogenase</fullName>
        <shortName evidence="8">HDH</shortName>
        <ecNumber evidence="3 8">1.1.1.23</ecNumber>
    </recommendedName>
</protein>
<feature type="binding site" evidence="8 11">
    <location>
        <position position="210"/>
    </location>
    <ligand>
        <name>NAD(+)</name>
        <dbReference type="ChEBI" id="CHEBI:57540"/>
    </ligand>
</feature>
<dbReference type="UniPathway" id="UPA00031">
    <property type="reaction ID" value="UER00014"/>
</dbReference>
<feature type="binding site" evidence="8 13">
    <location>
        <position position="255"/>
    </location>
    <ligand>
        <name>Zn(2+)</name>
        <dbReference type="ChEBI" id="CHEBI:29105"/>
    </ligand>
</feature>
<dbReference type="NCBIfam" id="TIGR00069">
    <property type="entry name" value="hisD"/>
    <property type="match status" value="1"/>
</dbReference>
<keyword evidence="8 11" id="KW-0520">NAD</keyword>
<dbReference type="eggNOG" id="COG0141">
    <property type="taxonomic scope" value="Bacteria"/>
</dbReference>
<dbReference type="Gene3D" id="3.40.50.1980">
    <property type="entry name" value="Nitrogenase molybdenum iron protein domain"/>
    <property type="match status" value="2"/>
</dbReference>
<evidence type="ECO:0000256" key="11">
    <source>
        <dbReference type="PIRSR" id="PIRSR000099-2"/>
    </source>
</evidence>
<organism evidence="15 16">
    <name type="scientific">Gracilibacillus halophilus YIM-C55.5</name>
    <dbReference type="NCBI Taxonomy" id="1308866"/>
    <lineage>
        <taxon>Bacteria</taxon>
        <taxon>Bacillati</taxon>
        <taxon>Bacillota</taxon>
        <taxon>Bacilli</taxon>
        <taxon>Bacillales</taxon>
        <taxon>Bacillaceae</taxon>
        <taxon>Gracilibacillus</taxon>
    </lineage>
</organism>
<comment type="caution">
    <text evidence="15">The sequence shown here is derived from an EMBL/GenBank/DDBJ whole genome shotgun (WGS) entry which is preliminary data.</text>
</comment>
<feature type="binding site" evidence="8 13">
    <location>
        <position position="416"/>
    </location>
    <ligand>
        <name>Zn(2+)</name>
        <dbReference type="ChEBI" id="CHEBI:29105"/>
    </ligand>
</feature>
<dbReference type="EMBL" id="APML01000025">
    <property type="protein sequence ID" value="ENH96985.1"/>
    <property type="molecule type" value="Genomic_DNA"/>
</dbReference>
<feature type="active site" description="Proton acceptor" evidence="8 10">
    <location>
        <position position="324"/>
    </location>
</feature>
<sequence>MIPRLDKDTFFDKISRKKTKSKEKQQYLQAAASIIDDIQENGDQAVHKYIEKFDGKVPESLLVTEEDRKNAWNQVDDQIIESLQKAAENIRSFHEKQLQNSRMMQTDNDIISGQLYRSIERVGIYVPGGTAVYPSSVLMNAIPASLAGVDEIIMATPVRNGEEIAPILIVAADISGVTTMYRFGGVQAIASLAYGTETIEAVDKIVGPGNAYVAAAKQLVFGDVGIDMIAGPSEVAIVADETADPTFVAADLIAQAEHDVNSPAYFITTSERLLTKVQEELSSQCQQLPREAIATRALTDKSAALVVDTIDEGFEVANQLAPEHLEIQVSEPFARLSQVRHAGSVFVGSYTPEALGDYYAGPNHVLPTSGTARFSSGLSVDDFMKKTTFLYYSESALEEASNHVMTIANEEHLEGHGIAVKKRLEAKRNEKSK</sequence>
<feature type="binding site" evidence="8 12">
    <location>
        <position position="357"/>
    </location>
    <ligand>
        <name>substrate</name>
    </ligand>
</feature>
<dbReference type="HAMAP" id="MF_01024">
    <property type="entry name" value="HisD"/>
    <property type="match status" value="1"/>
</dbReference>
<evidence type="ECO:0000256" key="1">
    <source>
        <dbReference type="ARBA" id="ARBA00003850"/>
    </source>
</evidence>
<feature type="binding site" evidence="8 11">
    <location>
        <position position="187"/>
    </location>
    <ligand>
        <name>NAD(+)</name>
        <dbReference type="ChEBI" id="CHEBI:57540"/>
    </ligand>
</feature>
<dbReference type="PATRIC" id="fig|1308866.3.peg.1594"/>
<dbReference type="Proteomes" id="UP000012283">
    <property type="component" value="Unassembled WGS sequence"/>
</dbReference>
<accession>N4WRF2</accession>